<evidence type="ECO:0000313" key="2">
    <source>
        <dbReference type="Proteomes" id="UP001147653"/>
    </source>
</evidence>
<sequence length="243" mass="26968">MIELGTVTAPSGLLVLTDMTLVKTWDEPEDDHVDLELEGPDAERAAAHLHVEQWGWNDGRNHDLPRRLVDTVRGRAEELTTDFDVTIRELEERVPAIERPAFAARNDVGVFDVKGAESVVARVPADRELRVLAMPDEHDDRRWTHVLIYLTEEEPEGETEFGMISLASRFFLFADAEALRSWDHEALWKRDGGGVREHGFAAFELAGTRALGCRVLAGAAGFPVRAVRSASDQLLALVIGIAP</sequence>
<dbReference type="RefSeq" id="WP_270027252.1">
    <property type="nucleotide sequence ID" value="NZ_JAPDDP010000042.1"/>
</dbReference>
<accession>A0A9X3S925</accession>
<proteinExistence type="predicted"/>
<dbReference type="EMBL" id="JAPDDP010000042">
    <property type="protein sequence ID" value="MDA0182869.1"/>
    <property type="molecule type" value="Genomic_DNA"/>
</dbReference>
<protein>
    <submittedName>
        <fullName evidence="1">Uncharacterized protein</fullName>
    </submittedName>
</protein>
<gene>
    <name evidence="1" type="ORF">OJ997_21330</name>
</gene>
<dbReference type="AlphaFoldDB" id="A0A9X3S925"/>
<keyword evidence="2" id="KW-1185">Reference proteome</keyword>
<comment type="caution">
    <text evidence="1">The sequence shown here is derived from an EMBL/GenBank/DDBJ whole genome shotgun (WGS) entry which is preliminary data.</text>
</comment>
<organism evidence="1 2">
    <name type="scientific">Solirubrobacter phytolaccae</name>
    <dbReference type="NCBI Taxonomy" id="1404360"/>
    <lineage>
        <taxon>Bacteria</taxon>
        <taxon>Bacillati</taxon>
        <taxon>Actinomycetota</taxon>
        <taxon>Thermoleophilia</taxon>
        <taxon>Solirubrobacterales</taxon>
        <taxon>Solirubrobacteraceae</taxon>
        <taxon>Solirubrobacter</taxon>
    </lineage>
</organism>
<dbReference type="Proteomes" id="UP001147653">
    <property type="component" value="Unassembled WGS sequence"/>
</dbReference>
<evidence type="ECO:0000313" key="1">
    <source>
        <dbReference type="EMBL" id="MDA0182869.1"/>
    </source>
</evidence>
<reference evidence="1" key="1">
    <citation type="submission" date="2022-10" db="EMBL/GenBank/DDBJ databases">
        <title>The WGS of Solirubrobacter phytolaccae KCTC 29190.</title>
        <authorList>
            <person name="Jiang Z."/>
        </authorList>
    </citation>
    <scope>NUCLEOTIDE SEQUENCE</scope>
    <source>
        <strain evidence="1">KCTC 29190</strain>
    </source>
</reference>
<name>A0A9X3S925_9ACTN</name>